<gene>
    <name evidence="1" type="ORF">JQC75_09025</name>
</gene>
<protein>
    <submittedName>
        <fullName evidence="1">Uncharacterized protein</fullName>
    </submittedName>
</protein>
<dbReference type="Proteomes" id="UP000596252">
    <property type="component" value="Chromosome"/>
</dbReference>
<accession>A0ABX7G979</accession>
<evidence type="ECO:0000313" key="2">
    <source>
        <dbReference type="Proteomes" id="UP000596252"/>
    </source>
</evidence>
<dbReference type="EMBL" id="CP069213">
    <property type="protein sequence ID" value="QRH03733.1"/>
    <property type="molecule type" value="Genomic_DNA"/>
</dbReference>
<sequence length="117" mass="12588">MKLVNIGIPVSVLAKLIYEGQVCAADIQCLDADSKQQLWQLCLWACKQRVGCSKKAVLSTKNGETFNKMLPHDTSSATGIASGEPLAGVPMSFVNECSNCCNDCKTLADKTEPVHKV</sequence>
<evidence type="ECO:0000313" key="1">
    <source>
        <dbReference type="EMBL" id="QRH03733.1"/>
    </source>
</evidence>
<organism evidence="1 2">
    <name type="scientific">Shewanella litorisediminis</name>
    <dbReference type="NCBI Taxonomy" id="1173586"/>
    <lineage>
        <taxon>Bacteria</taxon>
        <taxon>Pseudomonadati</taxon>
        <taxon>Pseudomonadota</taxon>
        <taxon>Gammaproteobacteria</taxon>
        <taxon>Alteromonadales</taxon>
        <taxon>Shewanellaceae</taxon>
        <taxon>Shewanella</taxon>
    </lineage>
</organism>
<proteinExistence type="predicted"/>
<dbReference type="RefSeq" id="WP_203327277.1">
    <property type="nucleotide sequence ID" value="NZ_CP069213.1"/>
</dbReference>
<reference evidence="1 2" key="1">
    <citation type="journal article" date="2012" name="Antonie Van Leeuwenhoek">
        <title>Shewanella litorisediminis sp. nov., a gammaproteobacterium isolated from a tidal flat sediment.</title>
        <authorList>
            <person name="Lee M.H."/>
            <person name="Yoon J.H."/>
        </authorList>
    </citation>
    <scope>NUCLEOTIDE SEQUENCE [LARGE SCALE GENOMIC DNA]</scope>
    <source>
        <strain evidence="1 2">SMK1-12</strain>
    </source>
</reference>
<name>A0ABX7G979_9GAMM</name>
<keyword evidence="2" id="KW-1185">Reference proteome</keyword>